<dbReference type="CDD" id="cd00304">
    <property type="entry name" value="RT_like"/>
    <property type="match status" value="1"/>
</dbReference>
<evidence type="ECO:0000313" key="2">
    <source>
        <dbReference type="Proteomes" id="UP001235939"/>
    </source>
</evidence>
<gene>
    <name evidence="1" type="ORF">LAZ67_2005895</name>
</gene>
<proteinExistence type="predicted"/>
<dbReference type="InterPro" id="IPR036397">
    <property type="entry name" value="RNaseH_sf"/>
</dbReference>
<protein>
    <recommendedName>
        <fullName evidence="3">RNase H type-1 domain-containing protein</fullName>
    </recommendedName>
</protein>
<organism evidence="1 2">
    <name type="scientific">Cordylochernes scorpioides</name>
    <dbReference type="NCBI Taxonomy" id="51811"/>
    <lineage>
        <taxon>Eukaryota</taxon>
        <taxon>Metazoa</taxon>
        <taxon>Ecdysozoa</taxon>
        <taxon>Arthropoda</taxon>
        <taxon>Chelicerata</taxon>
        <taxon>Arachnida</taxon>
        <taxon>Pseudoscorpiones</taxon>
        <taxon>Cheliferoidea</taxon>
        <taxon>Chernetidae</taxon>
        <taxon>Cordylochernes</taxon>
    </lineage>
</organism>
<dbReference type="Gene3D" id="3.30.420.10">
    <property type="entry name" value="Ribonuclease H-like superfamily/Ribonuclease H"/>
    <property type="match status" value="1"/>
</dbReference>
<reference evidence="1 2" key="1">
    <citation type="submission" date="2022-01" db="EMBL/GenBank/DDBJ databases">
        <title>A chromosomal length assembly of Cordylochernes scorpioides.</title>
        <authorList>
            <person name="Zeh D."/>
            <person name="Zeh J."/>
        </authorList>
    </citation>
    <scope>NUCLEOTIDE SEQUENCE [LARGE SCALE GENOMIC DNA]</scope>
    <source>
        <strain evidence="1">IN4F17</strain>
        <tissue evidence="1">Whole Body</tissue>
    </source>
</reference>
<name>A0ABY6K853_9ARAC</name>
<dbReference type="PANTHER" id="PTHR21301:SF10">
    <property type="entry name" value="REVERSE TRANSCRIPTASE DOMAIN-CONTAINING PROTEIN"/>
    <property type="match status" value="1"/>
</dbReference>
<evidence type="ECO:0008006" key="3">
    <source>
        <dbReference type="Google" id="ProtNLM"/>
    </source>
</evidence>
<keyword evidence="2" id="KW-1185">Reference proteome</keyword>
<dbReference type="EMBL" id="CP092864">
    <property type="protein sequence ID" value="UYV63890.1"/>
    <property type="molecule type" value="Genomic_DNA"/>
</dbReference>
<sequence length="414" mass="46336">MKESSPIPSTQCQQEWKSNAAHDWYRAGGISTGSVLPREQQSLISRLKSGHLRTMTLQNSLISGDEHKEFSTNLSSSPYIYGLPKTHKPLIPLRPIIAYHLSPASALSRFLTSFLTPLIKRKENSYSLTGIPSFLEELSQLNPAQELIMCSFDVVSLYLSLPLNSSLKIRGSPMGSPLSMVVAELVMSCLDCWINSQHASDIIFWRRYIDDIFCICSKDKNVRNINRLPANSSVTVQWLPAHVGIPGNELADSLAKAGALGLPEARESTTQLDERDLLRTIKTQCLQEWKSDAAHDWYRAGGTSTGSVLPREQQSLISRLKSGHLRTMTFQNGCRVFPLCTKCNSQPATPRHIIDCIDSSIDELYSSPADTIKNLKLYKLDTLVLLGFVNMVQTVPQQPKIWFKRLPEESRNGY</sequence>
<dbReference type="PANTHER" id="PTHR21301">
    <property type="entry name" value="REVERSE TRANSCRIPTASE"/>
    <property type="match status" value="1"/>
</dbReference>
<evidence type="ECO:0000313" key="1">
    <source>
        <dbReference type="EMBL" id="UYV63890.1"/>
    </source>
</evidence>
<dbReference type="InterPro" id="IPR012337">
    <property type="entry name" value="RNaseH-like_sf"/>
</dbReference>
<dbReference type="Proteomes" id="UP001235939">
    <property type="component" value="Chromosome 02"/>
</dbReference>
<accession>A0ABY6K853</accession>
<dbReference type="SUPFAM" id="SSF53098">
    <property type="entry name" value="Ribonuclease H-like"/>
    <property type="match status" value="1"/>
</dbReference>